<dbReference type="EMBL" id="LS992241">
    <property type="protein sequence ID" value="SYX84649.1"/>
    <property type="molecule type" value="Genomic_DNA"/>
</dbReference>
<protein>
    <submittedName>
        <fullName evidence="2">Phage related protein</fullName>
    </submittedName>
</protein>
<organism evidence="2 3">
    <name type="scientific">Paenibacillus alvei</name>
    <name type="common">Bacillus alvei</name>
    <dbReference type="NCBI Taxonomy" id="44250"/>
    <lineage>
        <taxon>Bacteria</taxon>
        <taxon>Bacillati</taxon>
        <taxon>Bacillota</taxon>
        <taxon>Bacilli</taxon>
        <taxon>Bacillales</taxon>
        <taxon>Paenibacillaceae</taxon>
        <taxon>Paenibacillus</taxon>
    </lineage>
</organism>
<reference evidence="3" key="1">
    <citation type="submission" date="2018-08" db="EMBL/GenBank/DDBJ databases">
        <authorList>
            <person name="Chevrot R."/>
        </authorList>
    </citation>
    <scope>NUCLEOTIDE SEQUENCE [LARGE SCALE GENOMIC DNA]</scope>
</reference>
<evidence type="ECO:0000313" key="3">
    <source>
        <dbReference type="Proteomes" id="UP000304148"/>
    </source>
</evidence>
<name>A0A383RE87_PAEAL</name>
<dbReference type="RefSeq" id="WP_232055616.1">
    <property type="nucleotide sequence ID" value="NZ_LS992241.1"/>
</dbReference>
<evidence type="ECO:0000313" key="2">
    <source>
        <dbReference type="EMBL" id="SYX84649.1"/>
    </source>
</evidence>
<sequence length="274" mass="31437">MAELLKLTKDNYFSLEANRQYMSVSQFKGFLPAYGGCEAQSMAKLAGEWEDAKKDAFDEGHFLHAWNEGTLSEFKANNPQIYSSRGNTAGQLKSNFKHLNKLIDVLESDPMVMNVLAGQKEVILSATLYGIPWKVMLDSYQPDIAVLADLKGMQSMDSKWWNVEARCYENFIEHYGYDIQMSIYAEVEKHNKAREHWAIPHMVIVTKETVPNHEIIFFDYEDIARGLNIVANNIERVKAVKSGLIEPTRCENCDYCKTTKKITRIKQARELSLY</sequence>
<dbReference type="Pfam" id="PF12684">
    <property type="entry name" value="DUF3799"/>
    <property type="match status" value="1"/>
</dbReference>
<dbReference type="AlphaFoldDB" id="A0A383RE87"/>
<evidence type="ECO:0000259" key="1">
    <source>
        <dbReference type="Pfam" id="PF12684"/>
    </source>
</evidence>
<dbReference type="InterPro" id="IPR011604">
    <property type="entry name" value="PDDEXK-like_dom_sf"/>
</dbReference>
<proteinExistence type="predicted"/>
<feature type="domain" description="Putative exodeoxyribonuclease 8 PDDEXK-like" evidence="1">
    <location>
        <begin position="23"/>
        <end position="259"/>
    </location>
</feature>
<dbReference type="Proteomes" id="UP000304148">
    <property type="component" value="Chromosome"/>
</dbReference>
<dbReference type="Gene3D" id="3.90.320.10">
    <property type="match status" value="1"/>
</dbReference>
<accession>A0A383RE87</accession>
<dbReference type="InterPro" id="IPR024432">
    <property type="entry name" value="Put_RecE_PDDEXK-like_dom"/>
</dbReference>
<gene>
    <name evidence="2" type="ORF">PBLR_13071</name>
</gene>